<comment type="caution">
    <text evidence="2">The sequence shown here is derived from an EMBL/GenBank/DDBJ whole genome shotgun (WGS) entry which is preliminary data.</text>
</comment>
<proteinExistence type="predicted"/>
<reference evidence="2 3" key="1">
    <citation type="submission" date="2021-06" db="EMBL/GenBank/DDBJ databases">
        <authorList>
            <person name="Kallberg Y."/>
            <person name="Tangrot J."/>
            <person name="Rosling A."/>
        </authorList>
    </citation>
    <scope>NUCLEOTIDE SEQUENCE [LARGE SCALE GENOMIC DNA]</scope>
    <source>
        <strain evidence="2 3">120-4 pot B 10/14</strain>
    </source>
</reference>
<evidence type="ECO:0000313" key="3">
    <source>
        <dbReference type="Proteomes" id="UP000789901"/>
    </source>
</evidence>
<evidence type="ECO:0000256" key="1">
    <source>
        <dbReference type="SAM" id="Phobius"/>
    </source>
</evidence>
<keyword evidence="1" id="KW-0812">Transmembrane</keyword>
<name>A0ABN7XA23_GIGMA</name>
<dbReference type="Proteomes" id="UP000789901">
    <property type="component" value="Unassembled WGS sequence"/>
</dbReference>
<feature type="non-terminal residue" evidence="2">
    <location>
        <position position="1"/>
    </location>
</feature>
<dbReference type="EMBL" id="CAJVQB010104179">
    <property type="protein sequence ID" value="CAG8851081.1"/>
    <property type="molecule type" value="Genomic_DNA"/>
</dbReference>
<sequence>NRNAEVNAAGQCVIFPHNKHLPDELRILLVIRLGAFGYWLIILVFPGLNLQHSPNGLDSRGFYFCNNNGSKFLVSLRLRPLLAVRRA</sequence>
<evidence type="ECO:0000313" key="2">
    <source>
        <dbReference type="EMBL" id="CAG8851081.1"/>
    </source>
</evidence>
<protein>
    <submittedName>
        <fullName evidence="2">7917_t:CDS:1</fullName>
    </submittedName>
</protein>
<keyword evidence="1" id="KW-0472">Membrane</keyword>
<keyword evidence="3" id="KW-1185">Reference proteome</keyword>
<organism evidence="2 3">
    <name type="scientific">Gigaspora margarita</name>
    <dbReference type="NCBI Taxonomy" id="4874"/>
    <lineage>
        <taxon>Eukaryota</taxon>
        <taxon>Fungi</taxon>
        <taxon>Fungi incertae sedis</taxon>
        <taxon>Mucoromycota</taxon>
        <taxon>Glomeromycotina</taxon>
        <taxon>Glomeromycetes</taxon>
        <taxon>Diversisporales</taxon>
        <taxon>Gigasporaceae</taxon>
        <taxon>Gigaspora</taxon>
    </lineage>
</organism>
<gene>
    <name evidence="2" type="ORF">GMARGA_LOCUS40548</name>
</gene>
<feature type="transmembrane region" description="Helical" evidence="1">
    <location>
        <begin position="27"/>
        <end position="50"/>
    </location>
</feature>
<keyword evidence="1" id="KW-1133">Transmembrane helix</keyword>
<accession>A0ABN7XA23</accession>